<reference evidence="1 2" key="1">
    <citation type="submission" date="2020-01" db="EMBL/GenBank/DDBJ databases">
        <title>Genome sequence of Arachis hypogaea, cultivar Shitouqi.</title>
        <authorList>
            <person name="Zhuang W."/>
            <person name="Chen H."/>
            <person name="Varshney R."/>
            <person name="Wang D."/>
            <person name="Ming R."/>
        </authorList>
    </citation>
    <scope>NUCLEOTIDE SEQUENCE [LARGE SCALE GENOMIC DNA]</scope>
    <source>
        <tissue evidence="1">Young leaf</tissue>
    </source>
</reference>
<proteinExistence type="predicted"/>
<dbReference type="Proteomes" id="UP000464620">
    <property type="component" value="Chromosome B09"/>
</dbReference>
<evidence type="ECO:0000313" key="1">
    <source>
        <dbReference type="EMBL" id="QHN78601.1"/>
    </source>
</evidence>
<accession>A0A6B9VD64</accession>
<evidence type="ECO:0000313" key="2">
    <source>
        <dbReference type="Proteomes" id="UP000464620"/>
    </source>
</evidence>
<dbReference type="EMBL" id="CP031001">
    <property type="protein sequence ID" value="QHN78601.1"/>
    <property type="molecule type" value="Genomic_DNA"/>
</dbReference>
<sequence>MLQLSKSAPSIYFINGSNFMFEEFSEQSNFGSKTINISCQQRKLRTSHLILRMGLQLKRMSYLQIIDHFSLSAILYKVAFLSRLATLFPTFLIDALRTYS</sequence>
<dbReference type="AlphaFoldDB" id="A0A6B9VD64"/>
<gene>
    <name evidence="1" type="ORF">DS421_19g662720</name>
</gene>
<name>A0A6B9VD64_ARAHY</name>
<protein>
    <submittedName>
        <fullName evidence="1">Uncharacterized protein</fullName>
    </submittedName>
</protein>
<organism evidence="1 2">
    <name type="scientific">Arachis hypogaea</name>
    <name type="common">Peanut</name>
    <dbReference type="NCBI Taxonomy" id="3818"/>
    <lineage>
        <taxon>Eukaryota</taxon>
        <taxon>Viridiplantae</taxon>
        <taxon>Streptophyta</taxon>
        <taxon>Embryophyta</taxon>
        <taxon>Tracheophyta</taxon>
        <taxon>Spermatophyta</taxon>
        <taxon>Magnoliopsida</taxon>
        <taxon>eudicotyledons</taxon>
        <taxon>Gunneridae</taxon>
        <taxon>Pentapetalae</taxon>
        <taxon>rosids</taxon>
        <taxon>fabids</taxon>
        <taxon>Fabales</taxon>
        <taxon>Fabaceae</taxon>
        <taxon>Papilionoideae</taxon>
        <taxon>50 kb inversion clade</taxon>
        <taxon>dalbergioids sensu lato</taxon>
        <taxon>Dalbergieae</taxon>
        <taxon>Pterocarpus clade</taxon>
        <taxon>Arachis</taxon>
    </lineage>
</organism>